<feature type="chain" id="PRO_5043832407" evidence="1">
    <location>
        <begin position="17"/>
        <end position="414"/>
    </location>
</feature>
<keyword evidence="1" id="KW-0732">Signal</keyword>
<feature type="signal peptide" evidence="1">
    <location>
        <begin position="1"/>
        <end position="16"/>
    </location>
</feature>
<protein>
    <submittedName>
        <fullName evidence="2">Uncharacterized protein</fullName>
    </submittedName>
</protein>
<gene>
    <name evidence="2" type="ORF">M0812_27348</name>
</gene>
<evidence type="ECO:0000313" key="2">
    <source>
        <dbReference type="EMBL" id="KAJ3424920.1"/>
    </source>
</evidence>
<dbReference type="EMBL" id="JANTQA010000070">
    <property type="protein sequence ID" value="KAJ3424920.1"/>
    <property type="molecule type" value="Genomic_DNA"/>
</dbReference>
<accession>A0AAV7Y8J2</accession>
<evidence type="ECO:0000256" key="1">
    <source>
        <dbReference type="SAM" id="SignalP"/>
    </source>
</evidence>
<dbReference type="Gene3D" id="2.130.10.10">
    <property type="entry name" value="YVTN repeat-like/Quinoprotein amine dehydrogenase"/>
    <property type="match status" value="1"/>
</dbReference>
<comment type="caution">
    <text evidence="2">The sequence shown here is derived from an EMBL/GenBank/DDBJ whole genome shotgun (WGS) entry which is preliminary data.</text>
</comment>
<dbReference type="InterPro" id="IPR015943">
    <property type="entry name" value="WD40/YVTN_repeat-like_dom_sf"/>
</dbReference>
<organism evidence="2 3">
    <name type="scientific">Anaeramoeba flamelloides</name>
    <dbReference type="NCBI Taxonomy" id="1746091"/>
    <lineage>
        <taxon>Eukaryota</taxon>
        <taxon>Metamonada</taxon>
        <taxon>Anaeramoebidae</taxon>
        <taxon>Anaeramoeba</taxon>
    </lineage>
</organism>
<sequence>MKLLLVALLLFSFCYSRVLWSHHEATAIYEHVKLVNRDHTLASTMINPPPAAQYFNDRSGTPVWTLGKRPEPYTNENHDATGSVFGNKIAVAEHFEDYKNANDTYVTLTVYTIQEGSTTAPTPDWTWKLNSATFYNYHAVKMTMNDEEVFLFVTMIDSFKPVTYHAQIYIFDAKTGDVKYQFDAPEGTSAVDIEISLGGEIAIFNDDTQFYVVDARQNKILWQENFEQNDPYPFSVSMDGRVIAHGLEELKVLTRVGDNYELAYTVPGKGEILCATTVSADSEVVMAVWTNRAFDQKKIDIYTSWDPTPIHSHTLPVYEGKYQDFVTGVKATEDGQYALIGSWGQENGEAPTVILIERGAGIVFNYTTPGSVFDIDIIDDPENGMVYFCSAGKGVHANKMGNGGDLYCYFHEKK</sequence>
<dbReference type="AlphaFoldDB" id="A0AAV7Y8J2"/>
<dbReference type="InterPro" id="IPR011044">
    <property type="entry name" value="Quino_amine_DH_bsu"/>
</dbReference>
<dbReference type="SUPFAM" id="SSF50969">
    <property type="entry name" value="YVTN repeat-like/Quinoprotein amine dehydrogenase"/>
    <property type="match status" value="1"/>
</dbReference>
<name>A0AAV7Y8J2_9EUKA</name>
<evidence type="ECO:0000313" key="3">
    <source>
        <dbReference type="Proteomes" id="UP001146793"/>
    </source>
</evidence>
<reference evidence="2" key="1">
    <citation type="submission" date="2022-08" db="EMBL/GenBank/DDBJ databases">
        <title>Novel sulphate-reducing endosymbionts in the free-living metamonad Anaeramoeba.</title>
        <authorList>
            <person name="Jerlstrom-Hultqvist J."/>
            <person name="Cepicka I."/>
            <person name="Gallot-Lavallee L."/>
            <person name="Salas-Leiva D."/>
            <person name="Curtis B.A."/>
            <person name="Zahonova K."/>
            <person name="Pipaliya S."/>
            <person name="Dacks J."/>
            <person name="Roger A.J."/>
        </authorList>
    </citation>
    <scope>NUCLEOTIDE SEQUENCE</scope>
    <source>
        <strain evidence="2">Busselton2</strain>
    </source>
</reference>
<dbReference type="Proteomes" id="UP001146793">
    <property type="component" value="Unassembled WGS sequence"/>
</dbReference>
<proteinExistence type="predicted"/>